<sequence>MGIIMGLCDRVIQWIISMGTHGFDRESQWASVCPYLLSL</sequence>
<organism evidence="1 2">
    <name type="scientific">Pseudomonas phage MR1</name>
    <dbReference type="NCBI Taxonomy" id="2711169"/>
    <lineage>
        <taxon>Viruses</taxon>
        <taxon>Duplodnaviria</taxon>
        <taxon>Heunggongvirae</taxon>
        <taxon>Uroviricota</taxon>
        <taxon>Caudoviricetes</taxon>
        <taxon>Autographivirales</taxon>
        <taxon>Autotranscriptaviridae</taxon>
        <taxon>Studiervirinae</taxon>
        <taxon>Hennigervirus</taxon>
        <taxon>Hennigervirus MR1</taxon>
    </lineage>
</organism>
<evidence type="ECO:0000313" key="1">
    <source>
        <dbReference type="EMBL" id="QJD54643.1"/>
    </source>
</evidence>
<protein>
    <submittedName>
        <fullName evidence="1">Uncharacterized protein</fullName>
    </submittedName>
</protein>
<dbReference type="Proteomes" id="UP000502407">
    <property type="component" value="Segment"/>
</dbReference>
<dbReference type="EMBL" id="MT104465">
    <property type="protein sequence ID" value="QJD54643.1"/>
    <property type="molecule type" value="Genomic_DNA"/>
</dbReference>
<accession>A0A6M3TA60</accession>
<proteinExistence type="predicted"/>
<keyword evidence="2" id="KW-1185">Reference proteome</keyword>
<name>A0A6M3TA60_9CAUD</name>
<evidence type="ECO:0000313" key="2">
    <source>
        <dbReference type="Proteomes" id="UP000502407"/>
    </source>
</evidence>
<reference evidence="1 2" key="1">
    <citation type="journal article" date="2020" name="Microb. Biotechnol.">
        <title>Phage biocontrol to combat Pseudomonas syringae pathogens causing disease in cherry.</title>
        <authorList>
            <person name="Rabiey M."/>
            <person name="Roy S.R."/>
            <person name="Holtappels D."/>
            <person name="Franceschetti L."/>
            <person name="Quilty B.J."/>
            <person name="Creeth R."/>
            <person name="Sundin G.W."/>
            <person name="Wagemans J."/>
            <person name="Lavigne R."/>
            <person name="Jackson R.W."/>
        </authorList>
    </citation>
    <scope>NUCLEOTIDE SEQUENCE [LARGE SCALE GENOMIC DNA]</scope>
</reference>
<gene>
    <name evidence="1" type="ORF">PssvBMR1_gp50</name>
</gene>